<evidence type="ECO:0000313" key="2">
    <source>
        <dbReference type="Proteomes" id="UP001281447"/>
    </source>
</evidence>
<dbReference type="Gene3D" id="3.40.710.10">
    <property type="entry name" value="DD-peptidase/beta-lactamase superfamily"/>
    <property type="match status" value="1"/>
</dbReference>
<evidence type="ECO:0008006" key="3">
    <source>
        <dbReference type="Google" id="ProtNLM"/>
    </source>
</evidence>
<protein>
    <recommendedName>
        <fullName evidence="3">Beta-lactamase</fullName>
    </recommendedName>
</protein>
<name>A0ABU5C4Y7_9BACI</name>
<dbReference type="SUPFAM" id="SSF56601">
    <property type="entry name" value="beta-lactamase/transpeptidase-like"/>
    <property type="match status" value="1"/>
</dbReference>
<reference evidence="1 2" key="1">
    <citation type="submission" date="2023-10" db="EMBL/GenBank/DDBJ databases">
        <title>Virgibacillus halophilus 5B73C genome.</title>
        <authorList>
            <person name="Miliotis G."/>
            <person name="Sengupta P."/>
            <person name="Hameed A."/>
            <person name="Chuvochina M."/>
            <person name="Mcdonagh F."/>
            <person name="Simpson A.C."/>
            <person name="Singh N.K."/>
            <person name="Rekha P.D."/>
            <person name="Raman K."/>
            <person name="Hugenholtz P."/>
            <person name="Venkateswaran K."/>
        </authorList>
    </citation>
    <scope>NUCLEOTIDE SEQUENCE [LARGE SCALE GENOMIC DNA]</scope>
    <source>
        <strain evidence="1 2">5B73C</strain>
    </source>
</reference>
<keyword evidence="2" id="KW-1185">Reference proteome</keyword>
<dbReference type="InterPro" id="IPR012338">
    <property type="entry name" value="Beta-lactam/transpept-like"/>
</dbReference>
<comment type="caution">
    <text evidence="1">The sequence shown here is derived from an EMBL/GenBank/DDBJ whole genome shotgun (WGS) entry which is preliminary data.</text>
</comment>
<accession>A0ABU5C4Y7</accession>
<organism evidence="1 2">
    <name type="scientific">Tigheibacillus halophilus</name>
    <dbReference type="NCBI Taxonomy" id="361280"/>
    <lineage>
        <taxon>Bacteria</taxon>
        <taxon>Bacillati</taxon>
        <taxon>Bacillota</taxon>
        <taxon>Bacilli</taxon>
        <taxon>Bacillales</taxon>
        <taxon>Bacillaceae</taxon>
        <taxon>Tigheibacillus</taxon>
    </lineage>
</organism>
<sequence>MERQIEKITNILHAYRIGHRIPGLAAGIILNGQIFYIRGFGTTNASSYRLFTADTLFALQDMTSLFYRPIHAALGTAF</sequence>
<dbReference type="EMBL" id="JAWDIP010000003">
    <property type="protein sequence ID" value="MDY0394392.1"/>
    <property type="molecule type" value="Genomic_DNA"/>
</dbReference>
<gene>
    <name evidence="1" type="ORF">RWE15_07920</name>
</gene>
<proteinExistence type="predicted"/>
<evidence type="ECO:0000313" key="1">
    <source>
        <dbReference type="EMBL" id="MDY0394392.1"/>
    </source>
</evidence>
<dbReference type="Proteomes" id="UP001281447">
    <property type="component" value="Unassembled WGS sequence"/>
</dbReference>